<name>A0AA40AEB8_9PEZI</name>
<dbReference type="GeneID" id="85329062"/>
<dbReference type="AlphaFoldDB" id="A0AA40AEB8"/>
<dbReference type="EMBL" id="JAUIRO010000005">
    <property type="protein sequence ID" value="KAK0714103.1"/>
    <property type="molecule type" value="Genomic_DNA"/>
</dbReference>
<reference evidence="1" key="1">
    <citation type="submission" date="2023-06" db="EMBL/GenBank/DDBJ databases">
        <title>Genome-scale phylogeny and comparative genomics of the fungal order Sordariales.</title>
        <authorList>
            <consortium name="Lawrence Berkeley National Laboratory"/>
            <person name="Hensen N."/>
            <person name="Bonometti L."/>
            <person name="Westerberg I."/>
            <person name="Brannstrom I.O."/>
            <person name="Guillou S."/>
            <person name="Cros-Aarteil S."/>
            <person name="Calhoun S."/>
            <person name="Haridas S."/>
            <person name="Kuo A."/>
            <person name="Mondo S."/>
            <person name="Pangilinan J."/>
            <person name="Riley R."/>
            <person name="LaButti K."/>
            <person name="Andreopoulos B."/>
            <person name="Lipzen A."/>
            <person name="Chen C."/>
            <person name="Yanf M."/>
            <person name="Daum C."/>
            <person name="Ng V."/>
            <person name="Clum A."/>
            <person name="Steindorff A."/>
            <person name="Ohm R."/>
            <person name="Martin F."/>
            <person name="Silar P."/>
            <person name="Natvig D."/>
            <person name="Lalanne C."/>
            <person name="Gautier V."/>
            <person name="Ament-velasquez S.L."/>
            <person name="Kruys A."/>
            <person name="Hutchinson M.I."/>
            <person name="Powell A.J."/>
            <person name="Barry K."/>
            <person name="Miller A.N."/>
            <person name="Grigoriev I.V."/>
            <person name="Debuchy R."/>
            <person name="Gladieux P."/>
            <person name="Thoren M.H."/>
            <person name="Johannesson H."/>
        </authorList>
    </citation>
    <scope>NUCLEOTIDE SEQUENCE</scope>
    <source>
        <strain evidence="1">SMH2392-1A</strain>
    </source>
</reference>
<keyword evidence="2" id="KW-1185">Reference proteome</keyword>
<sequence>MEPCNERLSSNTPPFEGEFYFGQLVLSLPAVLDLQMNILSDGQIELNATGN</sequence>
<dbReference type="RefSeq" id="XP_060295425.1">
    <property type="nucleotide sequence ID" value="XM_060445792.1"/>
</dbReference>
<proteinExistence type="predicted"/>
<comment type="caution">
    <text evidence="1">The sequence shown here is derived from an EMBL/GenBank/DDBJ whole genome shotgun (WGS) entry which is preliminary data.</text>
</comment>
<organism evidence="1 2">
    <name type="scientific">Lasiosphaeria miniovina</name>
    <dbReference type="NCBI Taxonomy" id="1954250"/>
    <lineage>
        <taxon>Eukaryota</taxon>
        <taxon>Fungi</taxon>
        <taxon>Dikarya</taxon>
        <taxon>Ascomycota</taxon>
        <taxon>Pezizomycotina</taxon>
        <taxon>Sordariomycetes</taxon>
        <taxon>Sordariomycetidae</taxon>
        <taxon>Sordariales</taxon>
        <taxon>Lasiosphaeriaceae</taxon>
        <taxon>Lasiosphaeria</taxon>
    </lineage>
</organism>
<accession>A0AA40AEB8</accession>
<protein>
    <submittedName>
        <fullName evidence="1">Uncharacterized protein</fullName>
    </submittedName>
</protein>
<gene>
    <name evidence="1" type="ORF">B0T26DRAFT_754140</name>
</gene>
<evidence type="ECO:0000313" key="2">
    <source>
        <dbReference type="Proteomes" id="UP001172101"/>
    </source>
</evidence>
<dbReference type="Proteomes" id="UP001172101">
    <property type="component" value="Unassembled WGS sequence"/>
</dbReference>
<evidence type="ECO:0000313" key="1">
    <source>
        <dbReference type="EMBL" id="KAK0714103.1"/>
    </source>
</evidence>